<dbReference type="GO" id="GO:0003886">
    <property type="term" value="F:DNA (cytosine-5-)-methyltransferase activity"/>
    <property type="evidence" value="ECO:0007669"/>
    <property type="project" value="UniProtKB-EC"/>
</dbReference>
<evidence type="ECO:0000313" key="5">
    <source>
        <dbReference type="EMBL" id="CDG48712.1"/>
    </source>
</evidence>
<dbReference type="REBASE" id="88666">
    <property type="entry name" value="M.SsyVLCORF2039P"/>
</dbReference>
<dbReference type="RefSeq" id="WP_061770810.1">
    <property type="nucleotide sequence ID" value="NZ_FR904237.1"/>
</dbReference>
<comment type="catalytic activity">
    <reaction evidence="4">
        <text>a 2'-deoxycytidine in DNA + S-adenosyl-L-methionine = a 5-methyl-2'-deoxycytidine in DNA + S-adenosyl-L-homocysteine + H(+)</text>
        <dbReference type="Rhea" id="RHEA:13681"/>
        <dbReference type="Rhea" id="RHEA-COMP:11369"/>
        <dbReference type="Rhea" id="RHEA-COMP:11370"/>
        <dbReference type="ChEBI" id="CHEBI:15378"/>
        <dbReference type="ChEBI" id="CHEBI:57856"/>
        <dbReference type="ChEBI" id="CHEBI:59789"/>
        <dbReference type="ChEBI" id="CHEBI:85452"/>
        <dbReference type="ChEBI" id="CHEBI:85454"/>
        <dbReference type="EC" id="2.1.1.37"/>
    </reaction>
</comment>
<dbReference type="GO" id="GO:0032259">
    <property type="term" value="P:methylation"/>
    <property type="evidence" value="ECO:0007669"/>
    <property type="project" value="UniProtKB-KW"/>
</dbReference>
<accession>A0A068RD14</accession>
<keyword evidence="2 5" id="KW-0808">Transferase</keyword>
<protein>
    <submittedName>
        <fullName evidence="5">Putative C-5 cytosine-specific DNA methylase domain-containing protein</fullName>
        <ecNumber evidence="5">2.1.1.37</ecNumber>
    </submittedName>
</protein>
<gene>
    <name evidence="5" type="ORF">SCTVLC_2039</name>
</gene>
<dbReference type="SUPFAM" id="SSF53335">
    <property type="entry name" value="S-adenosyl-L-methionine-dependent methyltransferases"/>
    <property type="match status" value="1"/>
</dbReference>
<dbReference type="GO" id="GO:0009307">
    <property type="term" value="P:DNA restriction-modification system"/>
    <property type="evidence" value="ECO:0007669"/>
    <property type="project" value="UniProtKB-KW"/>
</dbReference>
<reference evidence="5" key="2">
    <citation type="journal article" date="2014" name="Genome Biol. Evol.">
        <title>Settling down: the genome of Serratia symbiotica from the aphid Cinara tujafilina zooms in on the process of accommodation to a cooperative intracellular life.</title>
        <authorList>
            <person name="Manzano-Marin A."/>
            <person name="Latorre A."/>
        </authorList>
    </citation>
    <scope>NUCLEOTIDE SEQUENCE</scope>
    <source>
        <strain evidence="5">SCt-VLC</strain>
    </source>
</reference>
<evidence type="ECO:0000256" key="1">
    <source>
        <dbReference type="ARBA" id="ARBA00022603"/>
    </source>
</evidence>
<proteinExistence type="predicted"/>
<sequence length="322" mass="35768">MSAYYNEIDSYAAQWLRNLIAAGHIAPGDVDERSIEDVKPDDLRNYTQCHFFAGIGVWTGSCPCQPFSAAGKGHGFDDERHLWPAFHWLISECRPECIFGEQVASGNANAWFDLVQTNLEAMDYAFGLVPFPSAGVGAPHIRDRAYWVAHTHHTRLERWEGMPKRAAECAAGASGVADRLANTDNHRQQPGKGINGRCTCSEERNNPRRCGKVSGLANTQRQQHKECLSKLGKGTEKKGSWEAIESTRLCLSIDTSQVNGFWRDADWLFCRDEKWRPVEPGTFPLADGASARVGRLRAYGNALNAEAAKVFINAYVDCITHP</sequence>
<dbReference type="InterPro" id="IPR029063">
    <property type="entry name" value="SAM-dependent_MTases_sf"/>
</dbReference>
<dbReference type="Pfam" id="PF00145">
    <property type="entry name" value="DNA_methylase"/>
    <property type="match status" value="1"/>
</dbReference>
<evidence type="ECO:0000256" key="4">
    <source>
        <dbReference type="ARBA" id="ARBA00047422"/>
    </source>
</evidence>
<dbReference type="AlphaFoldDB" id="A0A068RD14"/>
<organism evidence="5">
    <name type="scientific">Serratia symbiotica SCt-VLC</name>
    <dbReference type="NCBI Taxonomy" id="1347341"/>
    <lineage>
        <taxon>Bacteria</taxon>
        <taxon>Pseudomonadati</taxon>
        <taxon>Pseudomonadota</taxon>
        <taxon>Gammaproteobacteria</taxon>
        <taxon>Enterobacterales</taxon>
        <taxon>Yersiniaceae</taxon>
        <taxon>Serratia</taxon>
        <taxon>Serratia symbiotica</taxon>
    </lineage>
</organism>
<dbReference type="EC" id="2.1.1.37" evidence="5"/>
<keyword evidence="3" id="KW-0680">Restriction system</keyword>
<dbReference type="EMBL" id="FR904237">
    <property type="protein sequence ID" value="CDG48712.1"/>
    <property type="molecule type" value="Genomic_DNA"/>
</dbReference>
<evidence type="ECO:0000256" key="2">
    <source>
        <dbReference type="ARBA" id="ARBA00022679"/>
    </source>
</evidence>
<name>A0A068RD14_9GAMM</name>
<keyword evidence="1 5" id="KW-0489">Methyltransferase</keyword>
<evidence type="ECO:0000256" key="3">
    <source>
        <dbReference type="ARBA" id="ARBA00022747"/>
    </source>
</evidence>
<reference evidence="5" key="1">
    <citation type="submission" date="2013-06" db="EMBL/GenBank/DDBJ databases">
        <authorList>
            <person name="Mazano-Marin A."/>
        </authorList>
    </citation>
    <scope>NUCLEOTIDE SEQUENCE</scope>
    <source>
        <strain evidence="5">SCt-VLC</strain>
    </source>
</reference>
<dbReference type="InterPro" id="IPR001525">
    <property type="entry name" value="C5_MeTfrase"/>
</dbReference>
<dbReference type="Gene3D" id="3.40.50.150">
    <property type="entry name" value="Vaccinia Virus protein VP39"/>
    <property type="match status" value="1"/>
</dbReference>